<dbReference type="PANTHER" id="PTHR11188">
    <property type="entry name" value="ARRESTIN DOMAIN CONTAINING PROTEIN"/>
    <property type="match status" value="1"/>
</dbReference>
<keyword evidence="3" id="KW-1185">Reference proteome</keyword>
<dbReference type="InterPro" id="IPR050357">
    <property type="entry name" value="Arrestin_domain-protein"/>
</dbReference>
<gene>
    <name evidence="2" type="ORF">E8A74_41310</name>
</gene>
<dbReference type="Gene3D" id="2.60.40.640">
    <property type="match status" value="1"/>
</dbReference>
<dbReference type="OrthoDB" id="5497486at2"/>
<dbReference type="SUPFAM" id="SSF81296">
    <property type="entry name" value="E set domains"/>
    <property type="match status" value="1"/>
</dbReference>
<reference evidence="2 3" key="1">
    <citation type="submission" date="2019-04" db="EMBL/GenBank/DDBJ databases">
        <authorList>
            <person name="Li Y."/>
            <person name="Wang J."/>
        </authorList>
    </citation>
    <scope>NUCLEOTIDE SEQUENCE [LARGE SCALE GENOMIC DNA]</scope>
    <source>
        <strain evidence="2 3">DSM 14668</strain>
    </source>
</reference>
<protein>
    <recommendedName>
        <fullName evidence="1">Arrestin C-terminal-like domain-containing protein</fullName>
    </recommendedName>
</protein>
<organism evidence="2 3">
    <name type="scientific">Polyangium fumosum</name>
    <dbReference type="NCBI Taxonomy" id="889272"/>
    <lineage>
        <taxon>Bacteria</taxon>
        <taxon>Pseudomonadati</taxon>
        <taxon>Myxococcota</taxon>
        <taxon>Polyangia</taxon>
        <taxon>Polyangiales</taxon>
        <taxon>Polyangiaceae</taxon>
        <taxon>Polyangium</taxon>
    </lineage>
</organism>
<dbReference type="InterPro" id="IPR014756">
    <property type="entry name" value="Ig_E-set"/>
</dbReference>
<dbReference type="InterPro" id="IPR014752">
    <property type="entry name" value="Arrestin-like_C"/>
</dbReference>
<comment type="caution">
    <text evidence="2">The sequence shown here is derived from an EMBL/GenBank/DDBJ whole genome shotgun (WGS) entry which is preliminary data.</text>
</comment>
<evidence type="ECO:0000259" key="1">
    <source>
        <dbReference type="Pfam" id="PF02752"/>
    </source>
</evidence>
<accession>A0A4U1IVN5</accession>
<dbReference type="EMBL" id="SSMQ01000068">
    <property type="protein sequence ID" value="TKC98456.1"/>
    <property type="molecule type" value="Genomic_DNA"/>
</dbReference>
<dbReference type="InterPro" id="IPR011022">
    <property type="entry name" value="Arrestin_C-like"/>
</dbReference>
<dbReference type="PANTHER" id="PTHR11188:SF17">
    <property type="entry name" value="FI21816P1"/>
    <property type="match status" value="1"/>
</dbReference>
<sequence>MRSRPDVTVYLDPAEPTAGDTLRVHVHLKSKTETPFDAIDVELVGRESRYKRTSSSGKTRTRRYHRREIVRLGKRFPAGVLQPGTLDQAIDFPLPHGLPPTYRSGYSTIEYEISVHVHIPWWPDRHETYVIPIRVPTTRAAPPEPRVFTSQAGEHRGEDPVIELSLEDQRLPVHGSLTGAIALTGLGDRKLRRIELATSAIETALVTSTAGPAEVDRRTWTLFEGTPEEGTSIPFRIGIPAELVPTFHSPFIRVDYALEVVAVVAFGRDLSLRVPVAVERQKGLRKPAKGLPLVGKQRHLSVWRAAAEAIRAAGATVVDFDPEQAVLVLDVRGIRIEVTEEHREGLGPCVVAELSFPALGLDLRLAERRWTDFGAKLPGLDKRLAKRFTVRAREAVQAARLLSAEVHEALDVFDEAALDDEHTVVVQKGGVYQVAGLERFLARAQLLAHRLAIAIATLPPPAALAPALPAFQHFAAQRGARLRVGDLAVENFSRAGIPLSLDHRWEGERPAESRLWSPRPERELPASWSATLTKATGREPLLEETRLGVRLPLVQDPEEMLATADAFAAAVAALAGATSLGPYR</sequence>
<feature type="domain" description="Arrestin C-terminal-like" evidence="1">
    <location>
        <begin position="18"/>
        <end position="135"/>
    </location>
</feature>
<dbReference type="Pfam" id="PF02752">
    <property type="entry name" value="Arrestin_C"/>
    <property type="match status" value="1"/>
</dbReference>
<name>A0A4U1IVN5_9BACT</name>
<dbReference type="Proteomes" id="UP000309215">
    <property type="component" value="Unassembled WGS sequence"/>
</dbReference>
<evidence type="ECO:0000313" key="3">
    <source>
        <dbReference type="Proteomes" id="UP000309215"/>
    </source>
</evidence>
<dbReference type="RefSeq" id="WP_136934631.1">
    <property type="nucleotide sequence ID" value="NZ_SSMQ01000068.1"/>
</dbReference>
<dbReference type="GO" id="GO:0015031">
    <property type="term" value="P:protein transport"/>
    <property type="evidence" value="ECO:0007669"/>
    <property type="project" value="TreeGrafter"/>
</dbReference>
<evidence type="ECO:0000313" key="2">
    <source>
        <dbReference type="EMBL" id="TKC98456.1"/>
    </source>
</evidence>
<dbReference type="AlphaFoldDB" id="A0A4U1IVN5"/>
<proteinExistence type="predicted"/>
<dbReference type="GO" id="GO:0005737">
    <property type="term" value="C:cytoplasm"/>
    <property type="evidence" value="ECO:0007669"/>
    <property type="project" value="TreeGrafter"/>
</dbReference>